<protein>
    <submittedName>
        <fullName evidence="2">Uncharacterized protein</fullName>
    </submittedName>
</protein>
<dbReference type="EMBL" id="CAJNNW010027891">
    <property type="protein sequence ID" value="CAE8693651.1"/>
    <property type="molecule type" value="Genomic_DNA"/>
</dbReference>
<accession>A0A813K694</accession>
<dbReference type="AlphaFoldDB" id="A0A813K694"/>
<evidence type="ECO:0000313" key="3">
    <source>
        <dbReference type="Proteomes" id="UP000626109"/>
    </source>
</evidence>
<feature type="region of interest" description="Disordered" evidence="1">
    <location>
        <begin position="143"/>
        <end position="182"/>
    </location>
</feature>
<organism evidence="2 3">
    <name type="scientific">Polarella glacialis</name>
    <name type="common">Dinoflagellate</name>
    <dbReference type="NCBI Taxonomy" id="89957"/>
    <lineage>
        <taxon>Eukaryota</taxon>
        <taxon>Sar</taxon>
        <taxon>Alveolata</taxon>
        <taxon>Dinophyceae</taxon>
        <taxon>Suessiales</taxon>
        <taxon>Suessiaceae</taxon>
        <taxon>Polarella</taxon>
    </lineage>
</organism>
<sequence length="505" mass="56241">MTAGKLGCSARCELHSAWAADHFLRPVTAGKLGCHTRGEPECFPAADNFLRQPSDASSSSLACYAEPSQTLIFLDWDDTLFPTTELFKRWNVSSRILTCRQPDGATGVAAANKAAKAVEMDKMSDLKRKDSFGSTSTMDSLLGSFPSPFGRIPPQKKKPSLSEQLTAEHPSTGKQLQQQQPRRKAILFKNAAVRLMRRILSKHPSSKVSSDEEVECCQNCEVGVDVKQTWEEEDLSEGFAHGELTPEQGSLLKDWQLALFQYLTTACTLSSHVVIVTNSRRPWVETCVNKFAPNCKKFFANTGGAGSIKVVYAREVVHQMRSKRMLVSNGWDYSFPVKDPMPVSAGEMTAELIRAKFLAMHREAKAFYRRYKGQSWKNIISFGDMIYEHDAVIEMGMRRHAAGGSREPLRVKSLLLPEGPGISELTLSLCFSKLMLPVYVRFDGDLQLNLQNSVDPLQLISQALDMPEVLETNFPRHAWGRGTAPACKEELRNVLLHLEAVVQPS</sequence>
<evidence type="ECO:0000313" key="2">
    <source>
        <dbReference type="EMBL" id="CAE8693651.1"/>
    </source>
</evidence>
<gene>
    <name evidence="2" type="ORF">PGLA2088_LOCUS28473</name>
</gene>
<dbReference type="PANTHER" id="PTHR38899">
    <property type="entry name" value="DOMAIN OOKINETE PROTEIN, PUTATIVE-RELATED"/>
    <property type="match status" value="1"/>
</dbReference>
<proteinExistence type="predicted"/>
<dbReference type="Proteomes" id="UP000626109">
    <property type="component" value="Unassembled WGS sequence"/>
</dbReference>
<dbReference type="PANTHER" id="PTHR38899:SF1">
    <property type="entry name" value="PROTEIN KINASE"/>
    <property type="match status" value="1"/>
</dbReference>
<comment type="caution">
    <text evidence="2">The sequence shown here is derived from an EMBL/GenBank/DDBJ whole genome shotgun (WGS) entry which is preliminary data.</text>
</comment>
<name>A0A813K694_POLGL</name>
<reference evidence="2" key="1">
    <citation type="submission" date="2021-02" db="EMBL/GenBank/DDBJ databases">
        <authorList>
            <person name="Dougan E. K."/>
            <person name="Rhodes N."/>
            <person name="Thang M."/>
            <person name="Chan C."/>
        </authorList>
    </citation>
    <scope>NUCLEOTIDE SEQUENCE</scope>
</reference>
<evidence type="ECO:0000256" key="1">
    <source>
        <dbReference type="SAM" id="MobiDB-lite"/>
    </source>
</evidence>